<name>A0A401ISX5_9LACO</name>
<gene>
    <name evidence="1" type="ORF">LFYK43_10850</name>
</gene>
<evidence type="ECO:0008006" key="3">
    <source>
        <dbReference type="Google" id="ProtNLM"/>
    </source>
</evidence>
<dbReference type="Proteomes" id="UP000286848">
    <property type="component" value="Unassembled WGS sequence"/>
</dbReference>
<proteinExistence type="predicted"/>
<sequence length="79" mass="9289">MAKFHIGDIVRNHYMGDDNPYRNFIYLGVEGKFIKTIQTDGKKIEQGKYYKSIIREFENKFEVIGHSEAMDAMVKELLK</sequence>
<comment type="caution">
    <text evidence="1">The sequence shown here is derived from an EMBL/GenBank/DDBJ whole genome shotgun (WGS) entry which is preliminary data.</text>
</comment>
<reference evidence="1 2" key="1">
    <citation type="journal article" date="2019" name="Int. J. Syst. Evol. Microbiol.">
        <title>Lactobacillus salitolerans sp. nov., a novel lactic acid bacterium isolated from spent mushroom substrates.</title>
        <authorList>
            <person name="Tohno M."/>
            <person name="Tanizawa Y."/>
            <person name="Kojima Y."/>
            <person name="Sakamoto M."/>
            <person name="Nakamura Y."/>
            <person name="Ohkuma M."/>
            <person name="Kobayashi H."/>
        </authorList>
    </citation>
    <scope>NUCLEOTIDE SEQUENCE [LARGE SCALE GENOMIC DNA]</scope>
    <source>
        <strain evidence="1 2">YK43</strain>
    </source>
</reference>
<organism evidence="1 2">
    <name type="scientific">Ligilactobacillus salitolerans</name>
    <dbReference type="NCBI Taxonomy" id="1808352"/>
    <lineage>
        <taxon>Bacteria</taxon>
        <taxon>Bacillati</taxon>
        <taxon>Bacillota</taxon>
        <taxon>Bacilli</taxon>
        <taxon>Lactobacillales</taxon>
        <taxon>Lactobacillaceae</taxon>
        <taxon>Ligilactobacillus</taxon>
    </lineage>
</organism>
<protein>
    <recommendedName>
        <fullName evidence="3">Phage protein</fullName>
    </recommendedName>
</protein>
<evidence type="ECO:0000313" key="1">
    <source>
        <dbReference type="EMBL" id="GBG94626.1"/>
    </source>
</evidence>
<dbReference type="RefSeq" id="WP_124976205.1">
    <property type="nucleotide sequence ID" value="NZ_BFFP01000015.1"/>
</dbReference>
<accession>A0A401ISX5</accession>
<keyword evidence="2" id="KW-1185">Reference proteome</keyword>
<evidence type="ECO:0000313" key="2">
    <source>
        <dbReference type="Proteomes" id="UP000286848"/>
    </source>
</evidence>
<dbReference type="AlphaFoldDB" id="A0A401ISX5"/>
<dbReference type="EMBL" id="BFFP01000015">
    <property type="protein sequence ID" value="GBG94626.1"/>
    <property type="molecule type" value="Genomic_DNA"/>
</dbReference>